<accession>B6K3G4</accession>
<feature type="chain" id="PRO_5002847242" evidence="1">
    <location>
        <begin position="19"/>
        <end position="160"/>
    </location>
</feature>
<dbReference type="Proteomes" id="UP000001744">
    <property type="component" value="Unassembled WGS sequence"/>
</dbReference>
<organism evidence="2 3">
    <name type="scientific">Schizosaccharomyces japonicus (strain yFS275 / FY16936)</name>
    <name type="common">Fission yeast</name>
    <dbReference type="NCBI Taxonomy" id="402676"/>
    <lineage>
        <taxon>Eukaryota</taxon>
        <taxon>Fungi</taxon>
        <taxon>Dikarya</taxon>
        <taxon>Ascomycota</taxon>
        <taxon>Taphrinomycotina</taxon>
        <taxon>Schizosaccharomycetes</taxon>
        <taxon>Schizosaccharomycetales</taxon>
        <taxon>Schizosaccharomycetaceae</taxon>
        <taxon>Schizosaccharomyces</taxon>
    </lineage>
</organism>
<reference evidence="2 3" key="1">
    <citation type="journal article" date="2011" name="Science">
        <title>Comparative functional genomics of the fission yeasts.</title>
        <authorList>
            <person name="Rhind N."/>
            <person name="Chen Z."/>
            <person name="Yassour M."/>
            <person name="Thompson D.A."/>
            <person name="Haas B.J."/>
            <person name="Habib N."/>
            <person name="Wapinski I."/>
            <person name="Roy S."/>
            <person name="Lin M.F."/>
            <person name="Heiman D.I."/>
            <person name="Young S.K."/>
            <person name="Furuya K."/>
            <person name="Guo Y."/>
            <person name="Pidoux A."/>
            <person name="Chen H.M."/>
            <person name="Robbertse B."/>
            <person name="Goldberg J.M."/>
            <person name="Aoki K."/>
            <person name="Bayne E.H."/>
            <person name="Berlin A.M."/>
            <person name="Desjardins C.A."/>
            <person name="Dobbs E."/>
            <person name="Dukaj L."/>
            <person name="Fan L."/>
            <person name="FitzGerald M.G."/>
            <person name="French C."/>
            <person name="Gujja S."/>
            <person name="Hansen K."/>
            <person name="Keifenheim D."/>
            <person name="Levin J.Z."/>
            <person name="Mosher R.A."/>
            <person name="Mueller C.A."/>
            <person name="Pfiffner J."/>
            <person name="Priest M."/>
            <person name="Russ C."/>
            <person name="Smialowska A."/>
            <person name="Swoboda P."/>
            <person name="Sykes S.M."/>
            <person name="Vaughn M."/>
            <person name="Vengrova S."/>
            <person name="Yoder R."/>
            <person name="Zeng Q."/>
            <person name="Allshire R."/>
            <person name="Baulcombe D."/>
            <person name="Birren B.W."/>
            <person name="Brown W."/>
            <person name="Ekwall K."/>
            <person name="Kellis M."/>
            <person name="Leatherwood J."/>
            <person name="Levin H."/>
            <person name="Margalit H."/>
            <person name="Martienssen R."/>
            <person name="Nieduszynski C.A."/>
            <person name="Spatafora J.W."/>
            <person name="Friedman N."/>
            <person name="Dalgaard J.Z."/>
            <person name="Baumann P."/>
            <person name="Niki H."/>
            <person name="Regev A."/>
            <person name="Nusbaum C."/>
        </authorList>
    </citation>
    <scope>NUCLEOTIDE SEQUENCE [LARGE SCALE GENOMIC DNA]</scope>
    <source>
        <strain evidence="3">yFS275 / FY16936</strain>
    </source>
</reference>
<dbReference type="GeneID" id="7048494"/>
<evidence type="ECO:0000313" key="2">
    <source>
        <dbReference type="EMBL" id="EEB08021.1"/>
    </source>
</evidence>
<evidence type="ECO:0000256" key="1">
    <source>
        <dbReference type="SAM" id="SignalP"/>
    </source>
</evidence>
<sequence>MLSFAQILLSGLAACTLAAPIAEKRSDYYWCRLRNTALQDMYDYWEISSCDGIKVCVQWSKGDHWLTMDDLAGYDRQNCYRDLSLKETCGEGHTKITDGFWFQKSNACSDLSCEQKSCAFQAFLNKHGGSIQYDSNIDTNVVFQKADDPECYDTYVIFNQ</sequence>
<feature type="signal peptide" evidence="1">
    <location>
        <begin position="1"/>
        <end position="18"/>
    </location>
</feature>
<dbReference type="JaponicusDB" id="SJAG_03148"/>
<dbReference type="AlphaFoldDB" id="B6K3G4"/>
<dbReference type="VEuPathDB" id="FungiDB:SJAG_03148"/>
<gene>
    <name evidence="2" type="ORF">SJAG_03148</name>
</gene>
<protein>
    <submittedName>
        <fullName evidence="2">Uncharacterized protein</fullName>
    </submittedName>
</protein>
<dbReference type="RefSeq" id="XP_002174314.1">
    <property type="nucleotide sequence ID" value="XM_002174278.2"/>
</dbReference>
<evidence type="ECO:0000313" key="3">
    <source>
        <dbReference type="Proteomes" id="UP000001744"/>
    </source>
</evidence>
<keyword evidence="3" id="KW-1185">Reference proteome</keyword>
<proteinExistence type="predicted"/>
<dbReference type="EMBL" id="KE651167">
    <property type="protein sequence ID" value="EEB08021.1"/>
    <property type="molecule type" value="Genomic_DNA"/>
</dbReference>
<keyword evidence="1" id="KW-0732">Signal</keyword>
<name>B6K3G4_SCHJY</name>
<dbReference type="HOGENOM" id="CLU_1653144_0_0_1"/>